<dbReference type="RefSeq" id="WP_093199671.1">
    <property type="nucleotide sequence ID" value="NZ_FNGS01000002.1"/>
</dbReference>
<dbReference type="InterPro" id="IPR000595">
    <property type="entry name" value="cNMP-bd_dom"/>
</dbReference>
<gene>
    <name evidence="2" type="ORF">SAMN04488090_1099</name>
</gene>
<protein>
    <submittedName>
        <fullName evidence="2">cAMP-binding domain of CRP or a regulatory subunit of cAMP-dependent protein kinases</fullName>
    </submittedName>
</protein>
<dbReference type="GO" id="GO:0016301">
    <property type="term" value="F:kinase activity"/>
    <property type="evidence" value="ECO:0007669"/>
    <property type="project" value="UniProtKB-KW"/>
</dbReference>
<dbReference type="STRING" id="563176.SAMN04488090_1099"/>
<dbReference type="PROSITE" id="PS50042">
    <property type="entry name" value="CNMP_BINDING_3"/>
    <property type="match status" value="1"/>
</dbReference>
<dbReference type="InterPro" id="IPR018490">
    <property type="entry name" value="cNMP-bd_dom_sf"/>
</dbReference>
<dbReference type="EMBL" id="FNGS01000002">
    <property type="protein sequence ID" value="SDL51731.1"/>
    <property type="molecule type" value="Genomic_DNA"/>
</dbReference>
<evidence type="ECO:0000259" key="1">
    <source>
        <dbReference type="PROSITE" id="PS50042"/>
    </source>
</evidence>
<dbReference type="Pfam" id="PF00027">
    <property type="entry name" value="cNMP_binding"/>
    <property type="match status" value="1"/>
</dbReference>
<evidence type="ECO:0000313" key="3">
    <source>
        <dbReference type="Proteomes" id="UP000198901"/>
    </source>
</evidence>
<dbReference type="AlphaFoldDB" id="A0A1G9KPX6"/>
<keyword evidence="2" id="KW-0418">Kinase</keyword>
<keyword evidence="2" id="KW-0808">Transferase</keyword>
<dbReference type="Proteomes" id="UP000198901">
    <property type="component" value="Unassembled WGS sequence"/>
</dbReference>
<keyword evidence="3" id="KW-1185">Reference proteome</keyword>
<sequence>MEQTEATIRRLYPLSEQAFDRLVSVMKPVRFPKGGMLFQAGKVEREIYFLEEGIARAYQSCEKQDITFWFGTEGAVILPFESYLRGHPAYETVEVLEPSLTYAVRIDALERLFETDLELANWGRKLAENELVSAEKRYLSGQFRTASERYLDLIEQHPELLQRVPLGYIASYLGVTQVTLSRIRAGIR</sequence>
<dbReference type="SUPFAM" id="SSF51206">
    <property type="entry name" value="cAMP-binding domain-like"/>
    <property type="match status" value="1"/>
</dbReference>
<dbReference type="InterPro" id="IPR014710">
    <property type="entry name" value="RmlC-like_jellyroll"/>
</dbReference>
<feature type="domain" description="Cyclic nucleotide-binding" evidence="1">
    <location>
        <begin position="10"/>
        <end position="113"/>
    </location>
</feature>
<reference evidence="2 3" key="1">
    <citation type="submission" date="2016-10" db="EMBL/GenBank/DDBJ databases">
        <authorList>
            <person name="de Groot N.N."/>
        </authorList>
    </citation>
    <scope>NUCLEOTIDE SEQUENCE [LARGE SCALE GENOMIC DNA]</scope>
    <source>
        <strain evidence="2 3">DSM 21668</strain>
    </source>
</reference>
<name>A0A1G9KPX6_9BACT</name>
<accession>A0A1G9KPX6</accession>
<organism evidence="2 3">
    <name type="scientific">Siphonobacter aquaeclarae</name>
    <dbReference type="NCBI Taxonomy" id="563176"/>
    <lineage>
        <taxon>Bacteria</taxon>
        <taxon>Pseudomonadati</taxon>
        <taxon>Bacteroidota</taxon>
        <taxon>Cytophagia</taxon>
        <taxon>Cytophagales</taxon>
        <taxon>Cytophagaceae</taxon>
        <taxon>Siphonobacter</taxon>
    </lineage>
</organism>
<dbReference type="Gene3D" id="2.60.120.10">
    <property type="entry name" value="Jelly Rolls"/>
    <property type="match status" value="1"/>
</dbReference>
<evidence type="ECO:0000313" key="2">
    <source>
        <dbReference type="EMBL" id="SDL51731.1"/>
    </source>
</evidence>
<dbReference type="CDD" id="cd00038">
    <property type="entry name" value="CAP_ED"/>
    <property type="match status" value="1"/>
</dbReference>
<dbReference type="OrthoDB" id="680421at2"/>
<proteinExistence type="predicted"/>